<dbReference type="InterPro" id="IPR007730">
    <property type="entry name" value="SPOR-like_dom"/>
</dbReference>
<organism evidence="8 9">
    <name type="scientific">Wenzhouxiangella limi</name>
    <dbReference type="NCBI Taxonomy" id="2707351"/>
    <lineage>
        <taxon>Bacteria</taxon>
        <taxon>Pseudomonadati</taxon>
        <taxon>Pseudomonadota</taxon>
        <taxon>Gammaproteobacteria</taxon>
        <taxon>Chromatiales</taxon>
        <taxon>Wenzhouxiangellaceae</taxon>
        <taxon>Wenzhouxiangella</taxon>
    </lineage>
</organism>
<dbReference type="CDD" id="cd22268">
    <property type="entry name" value="DPBB_RlpA-like"/>
    <property type="match status" value="1"/>
</dbReference>
<sequence>MIAAVLTACATTVREPGPARPPGEPVDGPPDSALDVSRIRPVVPRPEPRSAYGNHSPYTVLGQTYRVRASASGYSERGLASWYGTKFHGRLTSSGEPYDMHQLTAAHRTLPLPTFAEVRHLENGRSIIVRVNDRGPFHPDRIIDLSWAAAVKLGIDQAGTGPVEVRAITFDEPAVPAVRPARLPVLLQVGAFADRQRADDVARTLSRQGLGPVLTEPARSAGDRVWRVRIGPLENLEEVLRRVEQVSELGYERPQYVYP</sequence>
<dbReference type="SUPFAM" id="SSF110997">
    <property type="entry name" value="Sporulation related repeat"/>
    <property type="match status" value="1"/>
</dbReference>
<dbReference type="PANTHER" id="PTHR34183:SF1">
    <property type="entry name" value="ENDOLYTIC PEPTIDOGLYCAN TRANSGLYCOSYLASE RLPA"/>
    <property type="match status" value="1"/>
</dbReference>
<dbReference type="EC" id="4.2.2.-" evidence="4"/>
<dbReference type="Gene3D" id="3.30.70.1070">
    <property type="entry name" value="Sporulation related repeat"/>
    <property type="match status" value="1"/>
</dbReference>
<dbReference type="InterPro" id="IPR009009">
    <property type="entry name" value="RlpA-like_DPBB"/>
</dbReference>
<evidence type="ECO:0000256" key="4">
    <source>
        <dbReference type="HAMAP-Rule" id="MF_02071"/>
    </source>
</evidence>
<dbReference type="GO" id="GO:0042834">
    <property type="term" value="F:peptidoglycan binding"/>
    <property type="evidence" value="ECO:0007669"/>
    <property type="project" value="InterPro"/>
</dbReference>
<accession>A0A845V6C5</accession>
<comment type="similarity">
    <text evidence="4 5">Belongs to the RlpA family.</text>
</comment>
<dbReference type="Gene3D" id="2.40.40.10">
    <property type="entry name" value="RlpA-like domain"/>
    <property type="match status" value="1"/>
</dbReference>
<dbReference type="AlphaFoldDB" id="A0A845V6C5"/>
<dbReference type="InterPro" id="IPR012997">
    <property type="entry name" value="RplA"/>
</dbReference>
<evidence type="ECO:0000256" key="2">
    <source>
        <dbReference type="ARBA" id="ARBA00023239"/>
    </source>
</evidence>
<feature type="compositionally biased region" description="Pro residues" evidence="6">
    <location>
        <begin position="18"/>
        <end position="28"/>
    </location>
</feature>
<feature type="region of interest" description="Disordered" evidence="6">
    <location>
        <begin position="13"/>
        <end position="36"/>
    </location>
</feature>
<dbReference type="Pfam" id="PF05036">
    <property type="entry name" value="SPOR"/>
    <property type="match status" value="1"/>
</dbReference>
<dbReference type="NCBIfam" id="TIGR00413">
    <property type="entry name" value="rlpA"/>
    <property type="match status" value="1"/>
</dbReference>
<evidence type="ECO:0000259" key="7">
    <source>
        <dbReference type="PROSITE" id="PS51724"/>
    </source>
</evidence>
<dbReference type="PANTHER" id="PTHR34183">
    <property type="entry name" value="ENDOLYTIC PEPTIDOGLYCAN TRANSGLYCOSYLASE RLPA"/>
    <property type="match status" value="1"/>
</dbReference>
<dbReference type="GO" id="GO:0000270">
    <property type="term" value="P:peptidoglycan metabolic process"/>
    <property type="evidence" value="ECO:0007669"/>
    <property type="project" value="UniProtKB-UniRule"/>
</dbReference>
<proteinExistence type="inferred from homology"/>
<dbReference type="PROSITE" id="PS51724">
    <property type="entry name" value="SPOR"/>
    <property type="match status" value="1"/>
</dbReference>
<dbReference type="GO" id="GO:0071555">
    <property type="term" value="P:cell wall organization"/>
    <property type="evidence" value="ECO:0007669"/>
    <property type="project" value="UniProtKB-KW"/>
</dbReference>
<comment type="caution">
    <text evidence="8">The sequence shown here is derived from an EMBL/GenBank/DDBJ whole genome shotgun (WGS) entry which is preliminary data.</text>
</comment>
<dbReference type="GO" id="GO:0009279">
    <property type="term" value="C:cell outer membrane"/>
    <property type="evidence" value="ECO:0007669"/>
    <property type="project" value="TreeGrafter"/>
</dbReference>
<reference evidence="8 9" key="1">
    <citation type="submission" date="2020-02" db="EMBL/GenBank/DDBJ databases">
        <authorList>
            <person name="Zhang X.-Y."/>
        </authorList>
    </citation>
    <scope>NUCLEOTIDE SEQUENCE [LARGE SCALE GENOMIC DNA]</scope>
    <source>
        <strain evidence="8 9">C33</strain>
    </source>
</reference>
<evidence type="ECO:0000256" key="6">
    <source>
        <dbReference type="SAM" id="MobiDB-lite"/>
    </source>
</evidence>
<evidence type="ECO:0000313" key="9">
    <source>
        <dbReference type="Proteomes" id="UP000484885"/>
    </source>
</evidence>
<feature type="domain" description="SPOR" evidence="7">
    <location>
        <begin position="179"/>
        <end position="259"/>
    </location>
</feature>
<keyword evidence="9" id="KW-1185">Reference proteome</keyword>
<dbReference type="GO" id="GO:0008932">
    <property type="term" value="F:lytic endotransglycosylase activity"/>
    <property type="evidence" value="ECO:0007669"/>
    <property type="project" value="UniProtKB-UniRule"/>
</dbReference>
<gene>
    <name evidence="4" type="primary">rlpA</name>
    <name evidence="8" type="ORF">G3I74_08380</name>
</gene>
<dbReference type="EMBL" id="JAAGSC010000040">
    <property type="protein sequence ID" value="NDY95741.1"/>
    <property type="molecule type" value="Genomic_DNA"/>
</dbReference>
<evidence type="ECO:0000256" key="5">
    <source>
        <dbReference type="RuleBase" id="RU003495"/>
    </source>
</evidence>
<dbReference type="InterPro" id="IPR036680">
    <property type="entry name" value="SPOR-like_sf"/>
</dbReference>
<dbReference type="Pfam" id="PF03330">
    <property type="entry name" value="DPBB_1"/>
    <property type="match status" value="1"/>
</dbReference>
<name>A0A845V6C5_9GAMM</name>
<evidence type="ECO:0000256" key="3">
    <source>
        <dbReference type="ARBA" id="ARBA00023316"/>
    </source>
</evidence>
<keyword evidence="2 4" id="KW-0456">Lyase</keyword>
<evidence type="ECO:0000313" key="8">
    <source>
        <dbReference type="EMBL" id="NDY95741.1"/>
    </source>
</evidence>
<keyword evidence="1" id="KW-0732">Signal</keyword>
<dbReference type="Proteomes" id="UP000484885">
    <property type="component" value="Unassembled WGS sequence"/>
</dbReference>
<dbReference type="HAMAP" id="MF_02071">
    <property type="entry name" value="RlpA"/>
    <property type="match status" value="1"/>
</dbReference>
<protein>
    <recommendedName>
        <fullName evidence="4">Endolytic peptidoglycan transglycosylase RlpA</fullName>
        <ecNumber evidence="4">4.2.2.-</ecNumber>
    </recommendedName>
</protein>
<dbReference type="SUPFAM" id="SSF50685">
    <property type="entry name" value="Barwin-like endoglucanases"/>
    <property type="match status" value="1"/>
</dbReference>
<dbReference type="InterPro" id="IPR034718">
    <property type="entry name" value="RlpA"/>
</dbReference>
<dbReference type="InterPro" id="IPR036908">
    <property type="entry name" value="RlpA-like_sf"/>
</dbReference>
<keyword evidence="3 4" id="KW-0961">Cell wall biogenesis/degradation</keyword>
<comment type="function">
    <text evidence="4">Lytic transglycosylase with a strong preference for naked glycan strands that lack stem peptides.</text>
</comment>
<evidence type="ECO:0000256" key="1">
    <source>
        <dbReference type="ARBA" id="ARBA00022729"/>
    </source>
</evidence>